<comment type="similarity">
    <text evidence="1">Belongs to the EPG5 family.</text>
</comment>
<evidence type="ECO:0000259" key="4">
    <source>
        <dbReference type="Pfam" id="PF26103"/>
    </source>
</evidence>
<dbReference type="eggNOG" id="KOG3622">
    <property type="taxonomic scope" value="Eukaryota"/>
</dbReference>
<proteinExistence type="inferred from homology"/>
<reference evidence="6 7" key="1">
    <citation type="journal article" date="2010" name="Cell">
        <title>The genome of Naegleria gruberi illuminates early eukaryotic versatility.</title>
        <authorList>
            <person name="Fritz-Laylin L.K."/>
            <person name="Prochnik S.E."/>
            <person name="Ginger M.L."/>
            <person name="Dacks J.B."/>
            <person name="Carpenter M.L."/>
            <person name="Field M.C."/>
            <person name="Kuo A."/>
            <person name="Paredez A."/>
            <person name="Chapman J."/>
            <person name="Pham J."/>
            <person name="Shu S."/>
            <person name="Neupane R."/>
            <person name="Cipriano M."/>
            <person name="Mancuso J."/>
            <person name="Tu H."/>
            <person name="Salamov A."/>
            <person name="Lindquist E."/>
            <person name="Shapiro H."/>
            <person name="Lucas S."/>
            <person name="Grigoriev I.V."/>
            <person name="Cande W.Z."/>
            <person name="Fulton C."/>
            <person name="Rokhsar D.S."/>
            <person name="Dawson S.C."/>
        </authorList>
    </citation>
    <scope>NUCLEOTIDE SEQUENCE [LARGE SCALE GENOMIC DNA]</scope>
    <source>
        <strain evidence="6 7">NEG-M</strain>
    </source>
</reference>
<keyword evidence="7" id="KW-1185">Reference proteome</keyword>
<dbReference type="GO" id="GO:0097352">
    <property type="term" value="P:autophagosome maturation"/>
    <property type="evidence" value="ECO:0007669"/>
    <property type="project" value="TreeGrafter"/>
</dbReference>
<evidence type="ECO:0000313" key="6">
    <source>
        <dbReference type="EMBL" id="EFC48960.1"/>
    </source>
</evidence>
<evidence type="ECO:0000259" key="5">
    <source>
        <dbReference type="Pfam" id="PF26573"/>
    </source>
</evidence>
<dbReference type="PANTHER" id="PTHR31139:SF4">
    <property type="entry name" value="ECTOPIC P GRANULES PROTEIN 5 HOMOLOG"/>
    <property type="match status" value="1"/>
</dbReference>
<dbReference type="Proteomes" id="UP000006671">
    <property type="component" value="Unassembled WGS sequence"/>
</dbReference>
<dbReference type="Pfam" id="PF26573">
    <property type="entry name" value="TPR_Epg5_2"/>
    <property type="match status" value="1"/>
</dbReference>
<dbReference type="VEuPathDB" id="AmoebaDB:NAEGRDRAFT_56953"/>
<dbReference type="GeneID" id="8855113"/>
<organism evidence="7">
    <name type="scientific">Naegleria gruberi</name>
    <name type="common">Amoeba</name>
    <dbReference type="NCBI Taxonomy" id="5762"/>
    <lineage>
        <taxon>Eukaryota</taxon>
        <taxon>Discoba</taxon>
        <taxon>Heterolobosea</taxon>
        <taxon>Tetramitia</taxon>
        <taxon>Eutetramitia</taxon>
        <taxon>Vahlkampfiidae</taxon>
        <taxon>Naegleria</taxon>
    </lineage>
</organism>
<dbReference type="InterPro" id="IPR058750">
    <property type="entry name" value="TPR_Epg5"/>
</dbReference>
<dbReference type="InterPro" id="IPR051436">
    <property type="entry name" value="Autophagy-related_EPG5"/>
</dbReference>
<dbReference type="KEGG" id="ngr:NAEGRDRAFT_56953"/>
<feature type="domain" description="Epg5-like central TPR repeats" evidence="4">
    <location>
        <begin position="1571"/>
        <end position="1710"/>
    </location>
</feature>
<evidence type="ECO:0000256" key="2">
    <source>
        <dbReference type="ARBA" id="ARBA00023006"/>
    </source>
</evidence>
<feature type="domain" description="Epg5-like TPR" evidence="5">
    <location>
        <begin position="1176"/>
        <end position="1291"/>
    </location>
</feature>
<evidence type="ECO:0000313" key="7">
    <source>
        <dbReference type="Proteomes" id="UP000006671"/>
    </source>
</evidence>
<accession>D2V2U9</accession>
<gene>
    <name evidence="6" type="ORF">NAEGRDRAFT_56953</name>
</gene>
<feature type="domain" description="Epg5-like central TPR repeats" evidence="4">
    <location>
        <begin position="1720"/>
        <end position="1898"/>
    </location>
</feature>
<dbReference type="RefSeq" id="XP_002681704.1">
    <property type="nucleotide sequence ID" value="XM_002681658.1"/>
</dbReference>
<dbReference type="OMA" id="WIMFRDE"/>
<sequence length="2232" mass="258536">MEGVREIEDDISSSSSSVAELVTDFQSIGKNLIQDHQQYDGTSDNFLMSYSLSFRNDNTTQDLEANLNPKRDENENNNNTKWTPTDRPIGAQIGYNLEDDEYLLVDVGDKGDLYTSQTFINSSVVTTPRHVAYPSVIPESSEVFFDIPHYSTDTVKLDLDILGSGSDIQISSVIDNSKEYKSIGSYLYPTNSTTPTVDLVPLLQSQIGLGYVNNLLLTEADVLDYLGKHTFSMDHEFYIMCYEYYQSFSELTRLRSEMDHLLTEQENIERNLFILNEQQIKSPMCDCGDGYQVHGYVKALTATLDHKQKSNLIKNQENLRNLYHDKIVEVNMLNRYFHLKVSRYIGDIIQNEPLFNNYLRYELYTLSVEDMMHKQNLRVEQDIAAVDRLKVVIQILLYFEQVSCEITTLHVPKGFSPVSVTISGENIENFRKEIRDWAYLSIASLLRVSTVEDNRFLIFEILKCKHIGSWGQTFLQFPGVDSDQAIDTFLAFLSLFLTPTFITENELVLSEEDYLSLWTQVPLFESMEYILSKCTEQFGLNQSNSTFSSFSQAFSLIDTVLYIFYQALSNFNKSSNHKSFTRMLSQNMARLVQMASNSLAQIEGTSQEDVEYLFNSFYVKCFKGLLSSSSSLWSFLSELPYEIISEPCACSIFWIMFRDEPVIDLKITYDILRDFDSWLKLVTEDKSLRNNFITLFQKPECSYLFPVMSRLGCSHSYGLAAIIVHELFLIGFINETSRDTYFRDATKNIVSICEIHPRLISLLLALVVKYLKFVGRYSLTMFKQLDLKTWKLSKTKDLPLLEELILKPLNSTEHELARFIIDHLAWNDSTKNKNLTLDVQKDILLLMARTVSTHKKDSQYSFVKKDPWIGLEEWCWSVAQRVKIYDSVQTPLIPIESIEHPSLNGLLHTIELSVKSGSIDGVSIYAVLALSDVGNNLEKYNEYSSGWFEAIVNNKTQERAIRLMYEISMRFCEQVKSQSSGVRTPTNLTFYPHMDSILYLDTKSSFISRLVSSNRYIGDNTQSLSTCICKGIQSLHASEKLNKLRSFTLFWVNEITKISNWTNNPCCLFLMNQISKVIIHLNMINVTGISNIISTLPEMDMFALQSSGIFTSSSTVITTSAFNKDINPQIQYPYFSFIYLIGLSLSEFHKRQQVANSLFEMRNTFPTAVKSFEAVKFCIYRVLAYCVKLTEQLLDTSQSPTDVTNIHSILPMYWQLFFHLYFEKQFTPMNTVRFFGYQFLEIPTKEKIFTSVLDRLESLKKFYTETQNTSFTTRGELIDLYYAMILWLKGTKDNFLYFIDQISSISKFHQPARIVSSINDDIARDTTKLWHDLIDNINIQELISSEEKNYISSIYPTFTSQSSTLSIKSRSLVFNNQKIDIIFLKQKEKEIMKYLPSVTITQEPFPRGFILNLSDLNAMKITQSIDIYLKEKEMQRRADEEYISLIPYLYFEVKKQASLSVPCYKEFFCKRPANIYFSYSESVKNNNNETRMKENRSLVMRIMDSKYVDHSLCNLLYELDVTLRNVNSQGLGSKLFYGLLQIHFVMCDRFVPFRKIMNHIVSQFASTFIMNQPTEMESLLMSMVQSNALISLLSPFFNPLLCPESWERFLEIILNKKKENPSSMSLQIYKNFDIQKWLASFYNIENIKSLMAHSVRNLRNCKMNEVIAFYLTLIPACINSYPSNLLAFTFSHMYSCMLELPYQLLESCNDTMSFENFDDSLLCDFIEITREFLWNVRKKHNNTLYNALPKEYLKEIVRLLEKFVCFSHLSNSFLQEGQVFEKVCRGYEAFILPVPAKTNLSTSGDVTILPFLDNQASMASSVLASFVRCNKRLLESNKGILNQVWNIYSQLIFNNILDPDCLNMYHQELMYLDWSNWTTINFEQISQMCAILEVSPQRTTKTILSGHRIFVKNIIKVMSWKIITDNIVLCHLSSEDISKVYSDIISLMVSSILKSTTPQVDESLAECVEKLFNFNIEWNRITVEHFSNILKLYSKLFIEVKNFSYNIPKRNLDLCFSILQNVCQPRESTASNSYPSANQYDDYPNVNPNYQSNKPLTLYYIDFIISTLVYSFSSKQTSPSVVDNYLAEQITQPFDWIIDTMAHYYDYNSCTEHFVQLLTFTDRNYAEFDTIFQFIIEKAFQHPSKLSICLFSAAQSVKNYLKSTILMEFALRSHISQPNVSFNYLTSILWLPPHEAQRRQFASACIEKGCSLLYFVQTLKRIQEEHDTPLIK</sequence>
<dbReference type="InterPro" id="IPR059030">
    <property type="entry name" value="TPR_Epg5_mid"/>
</dbReference>
<dbReference type="STRING" id="5762.D2V2U9"/>
<dbReference type="GO" id="GO:0005737">
    <property type="term" value="C:cytoplasm"/>
    <property type="evidence" value="ECO:0007669"/>
    <property type="project" value="TreeGrafter"/>
</dbReference>
<evidence type="ECO:0000256" key="3">
    <source>
        <dbReference type="SAM" id="MobiDB-lite"/>
    </source>
</evidence>
<keyword evidence="2" id="KW-0072">Autophagy</keyword>
<dbReference type="InParanoid" id="D2V2U9"/>
<feature type="region of interest" description="Disordered" evidence="3">
    <location>
        <begin position="67"/>
        <end position="87"/>
    </location>
</feature>
<dbReference type="PANTHER" id="PTHR31139">
    <property type="entry name" value="ECTOPIC P GRANULES PROTEIN 5 HOMOLOG"/>
    <property type="match status" value="1"/>
</dbReference>
<protein>
    <submittedName>
        <fullName evidence="6">Uncharacterized protein</fullName>
    </submittedName>
</protein>
<evidence type="ECO:0000256" key="1">
    <source>
        <dbReference type="ARBA" id="ARBA00010948"/>
    </source>
</evidence>
<dbReference type="Pfam" id="PF26103">
    <property type="entry name" value="TPR_Epg5"/>
    <property type="match status" value="2"/>
</dbReference>
<dbReference type="EMBL" id="GG738849">
    <property type="protein sequence ID" value="EFC48960.1"/>
    <property type="molecule type" value="Genomic_DNA"/>
</dbReference>
<name>D2V2U9_NAEGR</name>
<dbReference type="OrthoDB" id="75419at2759"/>